<accession>A0AAD8M4V5</accession>
<dbReference type="SUPFAM" id="SSF53756">
    <property type="entry name" value="UDP-Glycosyltransferase/glycogen phosphorylase"/>
    <property type="match status" value="1"/>
</dbReference>
<organism evidence="5 6">
    <name type="scientific">Heracleum sosnowskyi</name>
    <dbReference type="NCBI Taxonomy" id="360622"/>
    <lineage>
        <taxon>Eukaryota</taxon>
        <taxon>Viridiplantae</taxon>
        <taxon>Streptophyta</taxon>
        <taxon>Embryophyta</taxon>
        <taxon>Tracheophyta</taxon>
        <taxon>Spermatophyta</taxon>
        <taxon>Magnoliopsida</taxon>
        <taxon>eudicotyledons</taxon>
        <taxon>Gunneridae</taxon>
        <taxon>Pentapetalae</taxon>
        <taxon>asterids</taxon>
        <taxon>campanulids</taxon>
        <taxon>Apiales</taxon>
        <taxon>Apiaceae</taxon>
        <taxon>Apioideae</taxon>
        <taxon>apioid superclade</taxon>
        <taxon>Tordylieae</taxon>
        <taxon>Tordyliinae</taxon>
        <taxon>Heracleum</taxon>
    </lineage>
</organism>
<dbReference type="InterPro" id="IPR006379">
    <property type="entry name" value="HAD-SF_hydro_IIB"/>
</dbReference>
<gene>
    <name evidence="5" type="ORF">POM88_046634</name>
</gene>
<comment type="caution">
    <text evidence="5">The sequence shown here is derived from an EMBL/GenBank/DDBJ whole genome shotgun (WGS) entry which is preliminary data.</text>
</comment>
<dbReference type="FunFam" id="3.40.50.1000:FF:000054">
    <property type="entry name" value="alpha,alpha-trehalose-phosphate synthase [UDP-forming] 6"/>
    <property type="match status" value="1"/>
</dbReference>
<dbReference type="FunFam" id="3.40.50.2000:FF:000010">
    <property type="entry name" value="Alpha,alpha-trehalose-phosphate synthase"/>
    <property type="match status" value="1"/>
</dbReference>
<dbReference type="Gene3D" id="3.40.50.1000">
    <property type="entry name" value="HAD superfamily/HAD-like"/>
    <property type="match status" value="2"/>
</dbReference>
<keyword evidence="6" id="KW-1185">Reference proteome</keyword>
<dbReference type="InterPro" id="IPR036412">
    <property type="entry name" value="HAD-like_sf"/>
</dbReference>
<name>A0AAD8M4V5_9APIA</name>
<evidence type="ECO:0000313" key="6">
    <source>
        <dbReference type="Proteomes" id="UP001237642"/>
    </source>
</evidence>
<dbReference type="Gene3D" id="3.40.50.2000">
    <property type="entry name" value="Glycogen Phosphorylase B"/>
    <property type="match status" value="2"/>
</dbReference>
<dbReference type="GO" id="GO:0005829">
    <property type="term" value="C:cytosol"/>
    <property type="evidence" value="ECO:0007669"/>
    <property type="project" value="TreeGrafter"/>
</dbReference>
<dbReference type="Proteomes" id="UP001237642">
    <property type="component" value="Unassembled WGS sequence"/>
</dbReference>
<reference evidence="5" key="2">
    <citation type="submission" date="2023-05" db="EMBL/GenBank/DDBJ databases">
        <authorList>
            <person name="Schelkunov M.I."/>
        </authorList>
    </citation>
    <scope>NUCLEOTIDE SEQUENCE</scope>
    <source>
        <strain evidence="5">Hsosn_3</strain>
        <tissue evidence="5">Leaf</tissue>
    </source>
</reference>
<evidence type="ECO:0000313" key="5">
    <source>
        <dbReference type="EMBL" id="KAK1362160.1"/>
    </source>
</evidence>
<sequence>MNTYSRMNFANLAFGDLNTQIRSPRSFTQVMIDSGDISNVDNCGMNNVDSDSTTSRADKIIIVSNMLPLHAQKDGETESWSFSYDEDSLLWQLKDGFSPETVVFYVGSLNANVDAKEHEEIAKKLLDDFNCVPTFLTDDLIEKFYHGFCKHHLWPIFHYMLPMCESHCERYDQLLWLAYISANRIFADKVLEVANLEDDFIWIHDYHLMAVPVFLRKSHYRANLGFFLHSPFPALDIYRTLPVSKDILRSLLNCDIIGFHTFDYARHFLSCCSRMLGLGHEFKRGHIVLDYCGRTVCIKILAVGIHLGKIQTVLNLPSTSTKVKEIKEQFSGKQLILGVDDMDLFKGISLKFLAFEQLLKKFEHLRDLLVLVQIINPARSSGKDIQEVKRETYETANRINQIYGSPGHDPVILIDRLVGLCEKSAYYAASECCIVNAVRDGMNLVPYEYTVCRQGSEIIDEARGIKSDSPRTSMLLVSEFIGCSPSLSGAIRINPWDIDSVEKAMRSAIIMNDSLRQMRHEKNYQYVRSHDVTYWARSFVQSMKRACNHDGQRCWGMGLGLSFKVVALSEGFRKLFSKSIIRAYNRTNRRAIFLDFDGTLVPHFSTNKNPSCEVISALNTLCDDPKNTVFIVSGRGRSSLDEWLAPCEGLGLAAEHGYFIRWTKTSDWQSNVAVDLEWKRVVEHIMRMYTEATDGSNIEIKESALVWHYQDADPDFGSWQANELVDHLKHVIAKEPAVVRRGKDIVEVKPQGISKGLVTEKVISKMIGSGETPDFILCIGDDRSDEDMYESILKIVSSAVIPAVPDIFFCTIGQKPSKARYFLDDTSEVQELLQWLAESSLGYR</sequence>
<dbReference type="InterPro" id="IPR023214">
    <property type="entry name" value="HAD_sf"/>
</dbReference>
<keyword evidence="4" id="KW-0808">Transferase</keyword>
<dbReference type="GO" id="GO:0005992">
    <property type="term" value="P:trehalose biosynthetic process"/>
    <property type="evidence" value="ECO:0007669"/>
    <property type="project" value="InterPro"/>
</dbReference>
<dbReference type="InterPro" id="IPR003337">
    <property type="entry name" value="Trehalose_PPase"/>
</dbReference>
<dbReference type="FunFam" id="3.40.50.2000:FF:000079">
    <property type="entry name" value="Trehalose-6-phosphate synthase 8"/>
    <property type="match status" value="1"/>
</dbReference>
<dbReference type="Pfam" id="PF02358">
    <property type="entry name" value="Trehalose_PPase"/>
    <property type="match status" value="1"/>
</dbReference>
<evidence type="ECO:0000256" key="3">
    <source>
        <dbReference type="ARBA" id="ARBA00022676"/>
    </source>
</evidence>
<dbReference type="EMBL" id="JAUIZM010000010">
    <property type="protein sequence ID" value="KAK1362160.1"/>
    <property type="molecule type" value="Genomic_DNA"/>
</dbReference>
<keyword evidence="3" id="KW-0328">Glycosyltransferase</keyword>
<proteinExistence type="inferred from homology"/>
<dbReference type="NCBIfam" id="TIGR01484">
    <property type="entry name" value="HAD-SF-IIB"/>
    <property type="match status" value="1"/>
</dbReference>
<dbReference type="GO" id="GO:0016757">
    <property type="term" value="F:glycosyltransferase activity"/>
    <property type="evidence" value="ECO:0007669"/>
    <property type="project" value="UniProtKB-KW"/>
</dbReference>
<evidence type="ECO:0000256" key="4">
    <source>
        <dbReference type="ARBA" id="ARBA00022679"/>
    </source>
</evidence>
<dbReference type="SUPFAM" id="SSF56784">
    <property type="entry name" value="HAD-like"/>
    <property type="match status" value="1"/>
</dbReference>
<evidence type="ECO:0000256" key="1">
    <source>
        <dbReference type="ARBA" id="ARBA00005409"/>
    </source>
</evidence>
<comment type="similarity">
    <text evidence="2">In the C-terminal section; belongs to the trehalose phosphatase family.</text>
</comment>
<dbReference type="FunFam" id="3.40.50.1000:FF:000052">
    <property type="entry name" value="Alpha,alpha-trehalose-phosphate synthase [UDP-forming] 6"/>
    <property type="match status" value="1"/>
</dbReference>
<dbReference type="PANTHER" id="PTHR10788:SF14">
    <property type="entry name" value="ALPHA,ALPHA-TREHALOSE-PHOSPHATE SYNTHASE [UDP-FORMING] 9-RELATED"/>
    <property type="match status" value="1"/>
</dbReference>
<protein>
    <submittedName>
        <fullName evidence="5">Alpha,alpha-trehalose-phosphate synthase [UDP-forming] 9</fullName>
    </submittedName>
</protein>
<dbReference type="Pfam" id="PF00982">
    <property type="entry name" value="Glyco_transf_20"/>
    <property type="match status" value="1"/>
</dbReference>
<dbReference type="AlphaFoldDB" id="A0AAD8M4V5"/>
<evidence type="ECO:0000256" key="2">
    <source>
        <dbReference type="ARBA" id="ARBA00006330"/>
    </source>
</evidence>
<comment type="similarity">
    <text evidence="1">In the N-terminal section; belongs to the glycosyltransferase 20 family.</text>
</comment>
<dbReference type="CDD" id="cd03788">
    <property type="entry name" value="GT20_TPS"/>
    <property type="match status" value="1"/>
</dbReference>
<dbReference type="NCBIfam" id="TIGR00685">
    <property type="entry name" value="T6PP"/>
    <property type="match status" value="1"/>
</dbReference>
<dbReference type="CDD" id="cd01627">
    <property type="entry name" value="HAD_TPP"/>
    <property type="match status" value="1"/>
</dbReference>
<reference evidence="5" key="1">
    <citation type="submission" date="2023-02" db="EMBL/GenBank/DDBJ databases">
        <title>Genome of toxic invasive species Heracleum sosnowskyi carries increased number of genes despite the absence of recent whole-genome duplications.</title>
        <authorList>
            <person name="Schelkunov M."/>
            <person name="Shtratnikova V."/>
            <person name="Makarenko M."/>
            <person name="Klepikova A."/>
            <person name="Omelchenko D."/>
            <person name="Novikova G."/>
            <person name="Obukhova E."/>
            <person name="Bogdanov V."/>
            <person name="Penin A."/>
            <person name="Logacheva M."/>
        </authorList>
    </citation>
    <scope>NUCLEOTIDE SEQUENCE</scope>
    <source>
        <strain evidence="5">Hsosn_3</strain>
        <tissue evidence="5">Leaf</tissue>
    </source>
</reference>
<dbReference type="PANTHER" id="PTHR10788">
    <property type="entry name" value="TREHALOSE-6-PHOSPHATE SYNTHASE"/>
    <property type="match status" value="1"/>
</dbReference>
<dbReference type="GO" id="GO:0004805">
    <property type="term" value="F:trehalose-phosphatase activity"/>
    <property type="evidence" value="ECO:0007669"/>
    <property type="project" value="TreeGrafter"/>
</dbReference>
<dbReference type="InterPro" id="IPR001830">
    <property type="entry name" value="Glyco_trans_20"/>
</dbReference>